<sequence length="342" mass="37216">MSPTRRALLRTVATASSAGSLAALAGCLGETIPTGDDESPTPTPTPDPGQVSARDVRFLRWLPDPAATPLRDGYGVQVYDTLTLRARRDDLHPNASDRLQSEARYAGPDERYVDYERVDATVEVGFDAAVALGSFDPDAFRERWTDDRTESRTDRPKTATRTPTDQPESYGEFTLFGTDRVFAVSEDAVVEVERHREGDALTYVKAILDARTDETDYTDGNAYADALLGLVDGPHAMQCYVEAMDGSTSRGFREDVITGGLKSWRFGRETTQFTFGNTYSDADAAADADVAGHLDADRFDVYEGLGVTTEDRLIWADGEVSTDQFDFLSPGGPGDGVHTPNG</sequence>
<dbReference type="PROSITE" id="PS51318">
    <property type="entry name" value="TAT"/>
    <property type="match status" value="1"/>
</dbReference>
<dbReference type="RefSeq" id="WP_260593434.1">
    <property type="nucleotide sequence ID" value="NZ_CP104003.1"/>
</dbReference>
<feature type="compositionally biased region" description="Basic and acidic residues" evidence="1">
    <location>
        <begin position="142"/>
        <end position="157"/>
    </location>
</feature>
<evidence type="ECO:0000313" key="3">
    <source>
        <dbReference type="Proteomes" id="UP001057580"/>
    </source>
</evidence>
<dbReference type="KEGG" id="ssai:N0B31_20130"/>
<proteinExistence type="predicted"/>
<dbReference type="Proteomes" id="UP001057580">
    <property type="component" value="Chromosome"/>
</dbReference>
<dbReference type="AlphaFoldDB" id="A0A9E7R364"/>
<dbReference type="GeneID" id="74944782"/>
<feature type="region of interest" description="Disordered" evidence="1">
    <location>
        <begin position="142"/>
        <end position="170"/>
    </location>
</feature>
<gene>
    <name evidence="2" type="ORF">N0B31_20130</name>
</gene>
<dbReference type="PROSITE" id="PS51257">
    <property type="entry name" value="PROKAR_LIPOPROTEIN"/>
    <property type="match status" value="1"/>
</dbReference>
<name>A0A9E7R364_9EURY</name>
<dbReference type="InterPro" id="IPR006311">
    <property type="entry name" value="TAT_signal"/>
</dbReference>
<evidence type="ECO:0000256" key="1">
    <source>
        <dbReference type="SAM" id="MobiDB-lite"/>
    </source>
</evidence>
<organism evidence="2 3">
    <name type="scientific">Salinirubellus salinus</name>
    <dbReference type="NCBI Taxonomy" id="1364945"/>
    <lineage>
        <taxon>Archaea</taxon>
        <taxon>Methanobacteriati</taxon>
        <taxon>Methanobacteriota</taxon>
        <taxon>Stenosarchaea group</taxon>
        <taxon>Halobacteria</taxon>
        <taxon>Halobacteriales</taxon>
        <taxon>Natronomonadaceae</taxon>
        <taxon>Salinirubellus</taxon>
    </lineage>
</organism>
<feature type="region of interest" description="Disordered" evidence="1">
    <location>
        <begin position="29"/>
        <end position="51"/>
    </location>
</feature>
<evidence type="ECO:0000313" key="2">
    <source>
        <dbReference type="EMBL" id="UWM54414.1"/>
    </source>
</evidence>
<accession>A0A9E7R364</accession>
<protein>
    <submittedName>
        <fullName evidence="2">Uncharacterized protein</fullName>
    </submittedName>
</protein>
<keyword evidence="3" id="KW-1185">Reference proteome</keyword>
<reference evidence="2" key="1">
    <citation type="submission" date="2022-09" db="EMBL/GenBank/DDBJ databases">
        <title>Diverse halophilic archaea isolated from saline environments.</title>
        <authorList>
            <person name="Cui H.-L."/>
        </authorList>
    </citation>
    <scope>NUCLEOTIDE SEQUENCE</scope>
    <source>
        <strain evidence="2">ZS-35-S2</strain>
    </source>
</reference>
<dbReference type="EMBL" id="CP104003">
    <property type="protein sequence ID" value="UWM54414.1"/>
    <property type="molecule type" value="Genomic_DNA"/>
</dbReference>